<protein>
    <recommendedName>
        <fullName evidence="3">Retrotransposon gag domain-containing protein</fullName>
    </recommendedName>
</protein>
<sequence>MCDPCCHHPDASIFTYPYMGVGGVTGGIRAQGEQSREVQAGYTYEGFLVHRTPAFTGEDNPLQTGKWIRDLERTFEVCGCTKAQQVLYASYLLQGIAIEWWETKRKMLVSELGSFAAVSWQRFKKEFYDRKRITSLVQGSMTVEQYAWRFIELGRFPSHLIAKKEIQAKRFQEDLRPDIRRMIVCHRITSFQELVDLTTLAERENSLRVGSPPGQKRLNVDGE</sequence>
<evidence type="ECO:0000313" key="1">
    <source>
        <dbReference type="EMBL" id="KAG6648415.1"/>
    </source>
</evidence>
<name>A0A8T1PZ62_CARIL</name>
<gene>
    <name evidence="1" type="ORF">CIPAW_07G146200</name>
</gene>
<dbReference type="PANTHER" id="PTHR34482:SF36">
    <property type="entry name" value="RETROTRANSPOSON GAG DOMAIN-CONTAINING PROTEIN"/>
    <property type="match status" value="1"/>
</dbReference>
<comment type="caution">
    <text evidence="1">The sequence shown here is derived from an EMBL/GenBank/DDBJ whole genome shotgun (WGS) entry which is preliminary data.</text>
</comment>
<evidence type="ECO:0000313" key="2">
    <source>
        <dbReference type="Proteomes" id="UP000811609"/>
    </source>
</evidence>
<keyword evidence="2" id="KW-1185">Reference proteome</keyword>
<dbReference type="Proteomes" id="UP000811609">
    <property type="component" value="Chromosome 7"/>
</dbReference>
<dbReference type="PANTHER" id="PTHR34482">
    <property type="entry name" value="DNA DAMAGE-INDUCIBLE PROTEIN 1-LIKE"/>
    <property type="match status" value="1"/>
</dbReference>
<organism evidence="1 2">
    <name type="scientific">Carya illinoinensis</name>
    <name type="common">Pecan</name>
    <dbReference type="NCBI Taxonomy" id="32201"/>
    <lineage>
        <taxon>Eukaryota</taxon>
        <taxon>Viridiplantae</taxon>
        <taxon>Streptophyta</taxon>
        <taxon>Embryophyta</taxon>
        <taxon>Tracheophyta</taxon>
        <taxon>Spermatophyta</taxon>
        <taxon>Magnoliopsida</taxon>
        <taxon>eudicotyledons</taxon>
        <taxon>Gunneridae</taxon>
        <taxon>Pentapetalae</taxon>
        <taxon>rosids</taxon>
        <taxon>fabids</taxon>
        <taxon>Fagales</taxon>
        <taxon>Juglandaceae</taxon>
        <taxon>Carya</taxon>
    </lineage>
</organism>
<dbReference type="AlphaFoldDB" id="A0A8T1PZ62"/>
<reference evidence="1" key="1">
    <citation type="submission" date="2020-12" db="EMBL/GenBank/DDBJ databases">
        <title>WGS assembly of Carya illinoinensis cv. Pawnee.</title>
        <authorList>
            <person name="Platts A."/>
            <person name="Shu S."/>
            <person name="Wright S."/>
            <person name="Barry K."/>
            <person name="Edger P."/>
            <person name="Pires J.C."/>
            <person name="Schmutz J."/>
        </authorList>
    </citation>
    <scope>NUCLEOTIDE SEQUENCE</scope>
    <source>
        <tissue evidence="1">Leaf</tissue>
    </source>
</reference>
<evidence type="ECO:0008006" key="3">
    <source>
        <dbReference type="Google" id="ProtNLM"/>
    </source>
</evidence>
<accession>A0A8T1PZ62</accession>
<dbReference type="EMBL" id="CM031815">
    <property type="protein sequence ID" value="KAG6648415.1"/>
    <property type="molecule type" value="Genomic_DNA"/>
</dbReference>
<proteinExistence type="predicted"/>